<keyword evidence="2" id="KW-1185">Reference proteome</keyword>
<dbReference type="AlphaFoldDB" id="A0A7W1WUP4"/>
<organism evidence="1 2">
    <name type="scientific">Paenactinomyces guangxiensis</name>
    <dbReference type="NCBI Taxonomy" id="1490290"/>
    <lineage>
        <taxon>Bacteria</taxon>
        <taxon>Bacillati</taxon>
        <taxon>Bacillota</taxon>
        <taxon>Bacilli</taxon>
        <taxon>Bacillales</taxon>
        <taxon>Thermoactinomycetaceae</taxon>
        <taxon>Paenactinomyces</taxon>
    </lineage>
</organism>
<dbReference type="Proteomes" id="UP000535491">
    <property type="component" value="Unassembled WGS sequence"/>
</dbReference>
<protein>
    <submittedName>
        <fullName evidence="1">Uncharacterized protein</fullName>
    </submittedName>
</protein>
<evidence type="ECO:0000313" key="1">
    <source>
        <dbReference type="EMBL" id="MBA4496403.1"/>
    </source>
</evidence>
<accession>A0A7W1WUP4</accession>
<evidence type="ECO:0000313" key="2">
    <source>
        <dbReference type="Proteomes" id="UP000535491"/>
    </source>
</evidence>
<reference evidence="1 2" key="1">
    <citation type="submission" date="2020-07" db="EMBL/GenBank/DDBJ databases">
        <authorList>
            <person name="Feng H."/>
        </authorList>
    </citation>
    <scope>NUCLEOTIDE SEQUENCE [LARGE SCALE GENOMIC DNA]</scope>
    <source>
        <strain evidence="2">s-10</strain>
    </source>
</reference>
<proteinExistence type="predicted"/>
<dbReference type="EMBL" id="JACEIQ010000033">
    <property type="protein sequence ID" value="MBA4496403.1"/>
    <property type="molecule type" value="Genomic_DNA"/>
</dbReference>
<name>A0A7W1WUP4_9BACL</name>
<dbReference type="RefSeq" id="WP_181754797.1">
    <property type="nucleotide sequence ID" value="NZ_JACEIQ010000033.1"/>
</dbReference>
<comment type="caution">
    <text evidence="1">The sequence shown here is derived from an EMBL/GenBank/DDBJ whole genome shotgun (WGS) entry which is preliminary data.</text>
</comment>
<sequence length="267" mass="31938">MSNKLLTDHAFEIVNRYSQELGDYDVLPTKIYYQGKYFFYIHFNDADKYLVVDEEGNMPSFEYAKPIIRTAGVSVGLNKIFYTVGTNWKRTPTKWIYKSVLRLLKYIERSLGEKLDNKMTHSLNEFKRMAETMIENQIKIKNIVKEAHTLFDDIIEKKKYMTYEEGDRLLELNRQMVECGFTQNMSQIDTASERNRLLNHLYKYIPFYRLDLWFVLLRLKIHHDRMLSVLEIPDEEVEKIKNQIAGHETESHKRLLQEIYDDTLNPR</sequence>
<gene>
    <name evidence="1" type="ORF">H1191_19245</name>
</gene>